<accession>A0A9R1AQT6</accession>
<name>A0A9R1AQT6_TRITD</name>
<dbReference type="SUPFAM" id="SSF52402">
    <property type="entry name" value="Adenine nucleotide alpha hydrolases-like"/>
    <property type="match status" value="1"/>
</dbReference>
<keyword evidence="3" id="KW-1185">Reference proteome</keyword>
<evidence type="ECO:0000259" key="1">
    <source>
        <dbReference type="Pfam" id="PF00582"/>
    </source>
</evidence>
<proteinExistence type="predicted"/>
<dbReference type="Pfam" id="PF00582">
    <property type="entry name" value="Usp"/>
    <property type="match status" value="1"/>
</dbReference>
<dbReference type="Proteomes" id="UP000324705">
    <property type="component" value="Chromosome 5B"/>
</dbReference>
<gene>
    <name evidence="2" type="ORF">TRITD_5Bv1G199820</name>
</gene>
<feature type="domain" description="UspA" evidence="1">
    <location>
        <begin position="31"/>
        <end position="181"/>
    </location>
</feature>
<dbReference type="CDD" id="cd23659">
    <property type="entry name" value="USP_At3g01520-like"/>
    <property type="match status" value="1"/>
</dbReference>
<dbReference type="Gene3D" id="3.40.50.620">
    <property type="entry name" value="HUPs"/>
    <property type="match status" value="1"/>
</dbReference>
<evidence type="ECO:0000313" key="2">
    <source>
        <dbReference type="EMBL" id="VAI36784.1"/>
    </source>
</evidence>
<sequence length="189" mass="20040">MEESTEASATASGVAPVAGGAEAARAAGATMKVVVAVDASEESLQALSWALDHVVRLLPRRVRRRRPRPAPRRPLRLPVAAHAGLAYAPPTALDSMRRAQEENSRKAVARALDVCRQKQASATAAVVEGDPKEAICQAVEDMRADLLVLGSRGLGMVKRALLGSVSDYLAHHACCPVLIVKPPNKAHHK</sequence>
<reference evidence="2 3" key="1">
    <citation type="submission" date="2017-09" db="EMBL/GenBank/DDBJ databases">
        <authorList>
            <consortium name="International Durum Wheat Genome Sequencing Consortium (IDWGSC)"/>
            <person name="Milanesi L."/>
        </authorList>
    </citation>
    <scope>NUCLEOTIDE SEQUENCE [LARGE SCALE GENOMIC DNA]</scope>
    <source>
        <strain evidence="3">cv. Svevo</strain>
    </source>
</reference>
<dbReference type="InterPro" id="IPR006015">
    <property type="entry name" value="Universal_stress_UspA"/>
</dbReference>
<dbReference type="Gramene" id="TRITD5Bv1G199820.1">
    <property type="protein sequence ID" value="TRITD5Bv1G199820.1"/>
    <property type="gene ID" value="TRITD5Bv1G199820"/>
</dbReference>
<dbReference type="AlphaFoldDB" id="A0A9R1AQT6"/>
<protein>
    <recommendedName>
        <fullName evidence="1">UspA domain-containing protein</fullName>
    </recommendedName>
</protein>
<organism evidence="2 3">
    <name type="scientific">Triticum turgidum subsp. durum</name>
    <name type="common">Durum wheat</name>
    <name type="synonym">Triticum durum</name>
    <dbReference type="NCBI Taxonomy" id="4567"/>
    <lineage>
        <taxon>Eukaryota</taxon>
        <taxon>Viridiplantae</taxon>
        <taxon>Streptophyta</taxon>
        <taxon>Embryophyta</taxon>
        <taxon>Tracheophyta</taxon>
        <taxon>Spermatophyta</taxon>
        <taxon>Magnoliopsida</taxon>
        <taxon>Liliopsida</taxon>
        <taxon>Poales</taxon>
        <taxon>Poaceae</taxon>
        <taxon>BOP clade</taxon>
        <taxon>Pooideae</taxon>
        <taxon>Triticodae</taxon>
        <taxon>Triticeae</taxon>
        <taxon>Triticinae</taxon>
        <taxon>Triticum</taxon>
    </lineage>
</organism>
<dbReference type="PANTHER" id="PTHR31964:SF141">
    <property type="entry name" value="USPA DOMAIN-CONTAINING PROTEIN"/>
    <property type="match status" value="1"/>
</dbReference>
<dbReference type="PANTHER" id="PTHR31964">
    <property type="entry name" value="ADENINE NUCLEOTIDE ALPHA HYDROLASES-LIKE SUPERFAMILY PROTEIN"/>
    <property type="match status" value="1"/>
</dbReference>
<dbReference type="InterPro" id="IPR006016">
    <property type="entry name" value="UspA"/>
</dbReference>
<dbReference type="EMBL" id="LT934120">
    <property type="protein sequence ID" value="VAI36784.1"/>
    <property type="molecule type" value="Genomic_DNA"/>
</dbReference>
<dbReference type="PRINTS" id="PR01438">
    <property type="entry name" value="UNVRSLSTRESS"/>
</dbReference>
<dbReference type="InterPro" id="IPR014729">
    <property type="entry name" value="Rossmann-like_a/b/a_fold"/>
</dbReference>
<evidence type="ECO:0000313" key="3">
    <source>
        <dbReference type="Proteomes" id="UP000324705"/>
    </source>
</evidence>